<dbReference type="AlphaFoldDB" id="A0A7S4FF57"/>
<protein>
    <submittedName>
        <fullName evidence="2">Uncharacterized protein</fullName>
    </submittedName>
</protein>
<gene>
    <name evidence="2" type="ORF">EGYM00163_LOCUS2755</name>
</gene>
<proteinExistence type="predicted"/>
<feature type="region of interest" description="Disordered" evidence="1">
    <location>
        <begin position="1"/>
        <end position="48"/>
    </location>
</feature>
<reference evidence="2" key="1">
    <citation type="submission" date="2021-01" db="EMBL/GenBank/DDBJ databases">
        <authorList>
            <person name="Corre E."/>
            <person name="Pelletier E."/>
            <person name="Niang G."/>
            <person name="Scheremetjew M."/>
            <person name="Finn R."/>
            <person name="Kale V."/>
            <person name="Holt S."/>
            <person name="Cochrane G."/>
            <person name="Meng A."/>
            <person name="Brown T."/>
            <person name="Cohen L."/>
        </authorList>
    </citation>
    <scope>NUCLEOTIDE SEQUENCE</scope>
    <source>
        <strain evidence="2">CCMP1594</strain>
    </source>
</reference>
<evidence type="ECO:0000256" key="1">
    <source>
        <dbReference type="SAM" id="MobiDB-lite"/>
    </source>
</evidence>
<name>A0A7S4FF57_9EUGL</name>
<feature type="compositionally biased region" description="Polar residues" evidence="1">
    <location>
        <begin position="28"/>
        <end position="37"/>
    </location>
</feature>
<accession>A0A7S4FF57</accession>
<evidence type="ECO:0000313" key="2">
    <source>
        <dbReference type="EMBL" id="CAE0791640.1"/>
    </source>
</evidence>
<dbReference type="EMBL" id="HBJA01008872">
    <property type="protein sequence ID" value="CAE0791640.1"/>
    <property type="molecule type" value="Transcribed_RNA"/>
</dbReference>
<sequence length="131" mass="12827">MGTSGGMPEVTSGCMPRVPLSGMPTGTPRATSMTGSLPGSCPGTASEGMSGAMIRAVLGAGGMSGRGPPDVPGGLPAGATPYHLYNLSRTAGLPPQGGTAEAPDFLAASDAVLQPASGSHDSIDRYLNPES</sequence>
<organism evidence="2">
    <name type="scientific">Eutreptiella gymnastica</name>
    <dbReference type="NCBI Taxonomy" id="73025"/>
    <lineage>
        <taxon>Eukaryota</taxon>
        <taxon>Discoba</taxon>
        <taxon>Euglenozoa</taxon>
        <taxon>Euglenida</taxon>
        <taxon>Spirocuta</taxon>
        <taxon>Euglenophyceae</taxon>
        <taxon>Eutreptiales</taxon>
        <taxon>Eutreptiaceae</taxon>
        <taxon>Eutreptiella</taxon>
    </lineage>
</organism>